<accession>A0A7Z7PNJ3</accession>
<evidence type="ECO:0000259" key="1">
    <source>
        <dbReference type="Pfam" id="PF00149"/>
    </source>
</evidence>
<dbReference type="AlphaFoldDB" id="A0A7Z7PNJ3"/>
<dbReference type="InterPro" id="IPR029052">
    <property type="entry name" value="Metallo-depent_PP-like"/>
</dbReference>
<keyword evidence="3" id="KW-1185">Reference proteome</keyword>
<feature type="domain" description="Calcineurin-like phosphoesterase" evidence="1">
    <location>
        <begin position="13"/>
        <end position="214"/>
    </location>
</feature>
<protein>
    <recommendedName>
        <fullName evidence="1">Calcineurin-like phosphoesterase domain-containing protein</fullName>
    </recommendedName>
</protein>
<dbReference type="GO" id="GO:0016787">
    <property type="term" value="F:hydrolase activity"/>
    <property type="evidence" value="ECO:0007669"/>
    <property type="project" value="InterPro"/>
</dbReference>
<dbReference type="PANTHER" id="PTHR43143">
    <property type="entry name" value="METALLOPHOSPHOESTERASE, CALCINEURIN SUPERFAMILY"/>
    <property type="match status" value="1"/>
</dbReference>
<dbReference type="InterPro" id="IPR051918">
    <property type="entry name" value="STPP_CPPED1"/>
</dbReference>
<evidence type="ECO:0000313" key="3">
    <source>
        <dbReference type="Proteomes" id="UP000250796"/>
    </source>
</evidence>
<dbReference type="RefSeq" id="WP_169698399.1">
    <property type="nucleotide sequence ID" value="NZ_LS974202.1"/>
</dbReference>
<dbReference type="KEGG" id="minf:MESINF_0534"/>
<dbReference type="InterPro" id="IPR004843">
    <property type="entry name" value="Calcineurin-like_PHP"/>
</dbReference>
<reference evidence="2 3" key="1">
    <citation type="submission" date="2017-01" db="EMBL/GenBank/DDBJ databases">
        <authorList>
            <person name="Erauso G."/>
        </authorList>
    </citation>
    <scope>NUCLEOTIDE SEQUENCE [LARGE SCALE GENOMIC DNA]</scope>
    <source>
        <strain evidence="2">MESINF1</strain>
    </source>
</reference>
<dbReference type="Proteomes" id="UP000250796">
    <property type="component" value="Chromosome MESINF"/>
</dbReference>
<evidence type="ECO:0000313" key="2">
    <source>
        <dbReference type="EMBL" id="SSC11983.1"/>
    </source>
</evidence>
<dbReference type="Pfam" id="PF00149">
    <property type="entry name" value="Metallophos"/>
    <property type="match status" value="1"/>
</dbReference>
<proteinExistence type="predicted"/>
<sequence>MASLSISDRQQLSFTLVGDVHMGPSNSTRPGEETPGLMKRFVEEINGTPDMDFLVELGDRVNNLNYEKDRENALKFARIMNSLSVPYYPILGNHDIHYLTKEENREIYGQPVENRVAFVKGYKLIFLDTEEPVIEDVGGSVSNEQLKWLERELTFDDLPKIIFAHHPADDQEIRDNPHFVQFPQLAFVENREKIRETVGRGRKVLAYINGHVHWFGLYECNRIPYISVPSFTEAWPEKSGAPGMYAQVLISENARLELTIRSLNPRRILGKFYWNSTCSSL</sequence>
<name>A0A7Z7PNJ3_9BACT</name>
<dbReference type="SUPFAM" id="SSF56300">
    <property type="entry name" value="Metallo-dependent phosphatases"/>
    <property type="match status" value="1"/>
</dbReference>
<dbReference type="Gene3D" id="3.60.21.10">
    <property type="match status" value="1"/>
</dbReference>
<dbReference type="PANTHER" id="PTHR43143:SF1">
    <property type="entry name" value="SERINE_THREONINE-PROTEIN PHOSPHATASE CPPED1"/>
    <property type="match status" value="1"/>
</dbReference>
<dbReference type="EMBL" id="LS974202">
    <property type="protein sequence ID" value="SSC11983.1"/>
    <property type="molecule type" value="Genomic_DNA"/>
</dbReference>
<gene>
    <name evidence="2" type="ORF">MESINF_0534</name>
</gene>
<organism evidence="2 3">
    <name type="scientific">Mesotoga infera</name>
    <dbReference type="NCBI Taxonomy" id="1236046"/>
    <lineage>
        <taxon>Bacteria</taxon>
        <taxon>Thermotogati</taxon>
        <taxon>Thermotogota</taxon>
        <taxon>Thermotogae</taxon>
        <taxon>Kosmotogales</taxon>
        <taxon>Kosmotogaceae</taxon>
        <taxon>Mesotoga</taxon>
    </lineage>
</organism>